<dbReference type="InterPro" id="IPR001563">
    <property type="entry name" value="Peptidase_S10"/>
</dbReference>
<keyword evidence="3 8" id="KW-0645">Protease</keyword>
<comment type="similarity">
    <text evidence="1 8">Belongs to the peptidase S10 family.</text>
</comment>
<evidence type="ECO:0000256" key="6">
    <source>
        <dbReference type="ARBA" id="ARBA00023157"/>
    </source>
</evidence>
<keyword evidence="9" id="KW-1185">Reference proteome</keyword>
<dbReference type="Gene3D" id="3.40.50.1820">
    <property type="entry name" value="alpha/beta hydrolase"/>
    <property type="match status" value="3"/>
</dbReference>
<evidence type="ECO:0000256" key="1">
    <source>
        <dbReference type="ARBA" id="ARBA00009431"/>
    </source>
</evidence>
<dbReference type="Proteomes" id="UP000515123">
    <property type="component" value="Linkage group 2"/>
</dbReference>
<dbReference type="RefSeq" id="XP_020113586.1">
    <property type="nucleotide sequence ID" value="XM_020257997.1"/>
</dbReference>
<organism evidence="9 10">
    <name type="scientific">Ananas comosus</name>
    <name type="common">Pineapple</name>
    <name type="synonym">Ananas ananas</name>
    <dbReference type="NCBI Taxonomy" id="4615"/>
    <lineage>
        <taxon>Eukaryota</taxon>
        <taxon>Viridiplantae</taxon>
        <taxon>Streptophyta</taxon>
        <taxon>Embryophyta</taxon>
        <taxon>Tracheophyta</taxon>
        <taxon>Spermatophyta</taxon>
        <taxon>Magnoliopsida</taxon>
        <taxon>Liliopsida</taxon>
        <taxon>Poales</taxon>
        <taxon>Bromeliaceae</taxon>
        <taxon>Bromelioideae</taxon>
        <taxon>Ananas</taxon>
    </lineage>
</organism>
<evidence type="ECO:0000256" key="2">
    <source>
        <dbReference type="ARBA" id="ARBA00022645"/>
    </source>
</evidence>
<dbReference type="PANTHER" id="PTHR11802:SF328">
    <property type="entry name" value="CARBOXYPEPTIDASE"/>
    <property type="match status" value="1"/>
</dbReference>
<dbReference type="GO" id="GO:0004185">
    <property type="term" value="F:serine-type carboxypeptidase activity"/>
    <property type="evidence" value="ECO:0007669"/>
    <property type="project" value="UniProtKB-UniRule"/>
</dbReference>
<dbReference type="FunFam" id="3.40.50.11320:FF:000001">
    <property type="entry name" value="Carboxypeptidase"/>
    <property type="match status" value="2"/>
</dbReference>
<keyword evidence="2 8" id="KW-0121">Carboxypeptidase</keyword>
<sequence length="1023" mass="113441">MRALRVSLLLITVFVAATVEARQKDQLRRLIDAKKASWALERRDSAAAAFDASEIMKRDVVVPQDGSAEGDKIEALPGQPKHGYLPFGQYGGYVTVDATNGRALFYYFTEAPVGAAAKPLVLWLNGGPGCSSLGYGAMEELGPFRVNSDGKTLYKNRHAWNNVANVIFLESPVGVGFAYSNTSSDYDTNGDKRTATDSLTFLVNWLERFPQYKNRDFYITGESYAGHYIPQLAAAILHYNKINNASAINLKGIFVGNAYVDNAMNDKGAIEFLWNHAIISDEAYAKVVKECIFNDNSSYTDACNEAQNETYNMAGNIDLYNVYAPICINDSNGTSYSYKEIPGYDACIDNYVSAYLNAPAVQKALHAVPTDWGECVDFPWVDAPYSTVPTIKQLTQSGLRVWLYSGDVDDVVPITATRYSVKDLNLPIKTPWRAWYTKYEVGGYVEEYEGLTLATVRGAGHMVPTYQPERAVVLFHSFLKGILPPDWKTNEGMPNCIRWSMVHFLRFLWANKKGLMAADKIDALPGQPEGVDFVQYSGYVTVEPKKGRALFYYFAESPQNSSTKPLVLWLNGDSTYHHLSLSTTIISILYLSIQGKIPQDGSAEGDKIEALPGQPKHGYLPFGQYGGYVTVNAKNGRALFYYFTEAPVGAAVKPLVLWLNGGPGCSSLGNGAMEELGPFRVNSDGKTLYKNRHAWNNVANVIFLESPVGVGFAYSNTSSDYDTNGDKRTAADSLTFLVNWLERFPQYKNRDFYITGESYAGHYIPQLAAAILHYNKINNASAINLKGIFVGNAYVDNAMNDKGAIEFLWNHAIISDEAYAKVVKECIFNDNSSYTDACNEAQNETYNMAGNIDQYNVYAPICISYSNGTSYSYNEIPGYDACIDNYVTAYLNAPAVQKALHAVPTDWGECVDFPWVDAPYSTVPTIKQLTQSGLRVWLYSGDVDDVVPITATRYSVKDLNLPIKTPWRAWYTKYEVGGYVEEYEGLTLATVRGAGHMVPSYQPERALVLFHSFLKGILPPDLS</sequence>
<evidence type="ECO:0000256" key="3">
    <source>
        <dbReference type="ARBA" id="ARBA00022670"/>
    </source>
</evidence>
<keyword evidence="5 8" id="KW-0378">Hydrolase</keyword>
<dbReference type="OrthoDB" id="443318at2759"/>
<dbReference type="PROSITE" id="PS00131">
    <property type="entry name" value="CARBOXYPEPT_SER_SER"/>
    <property type="match status" value="2"/>
</dbReference>
<dbReference type="SUPFAM" id="SSF53474">
    <property type="entry name" value="alpha/beta-Hydrolases"/>
    <property type="match status" value="3"/>
</dbReference>
<evidence type="ECO:0000313" key="10">
    <source>
        <dbReference type="RefSeq" id="XP_020113586.1"/>
    </source>
</evidence>
<name>A0A6P5GY57_ANACO</name>
<dbReference type="Pfam" id="PF00450">
    <property type="entry name" value="Peptidase_S10"/>
    <property type="match status" value="3"/>
</dbReference>
<evidence type="ECO:0000256" key="7">
    <source>
        <dbReference type="ARBA" id="ARBA00023180"/>
    </source>
</evidence>
<evidence type="ECO:0000256" key="5">
    <source>
        <dbReference type="ARBA" id="ARBA00022801"/>
    </source>
</evidence>
<protein>
    <recommendedName>
        <fullName evidence="8">Carboxypeptidase</fullName>
        <ecNumber evidence="8">3.4.16.-</ecNumber>
    </recommendedName>
</protein>
<evidence type="ECO:0000256" key="4">
    <source>
        <dbReference type="ARBA" id="ARBA00022729"/>
    </source>
</evidence>
<dbReference type="PROSITE" id="PS00560">
    <property type="entry name" value="CARBOXYPEPT_SER_HIS"/>
    <property type="match status" value="2"/>
</dbReference>
<reference evidence="10" key="2">
    <citation type="submission" date="2025-08" db="UniProtKB">
        <authorList>
            <consortium name="RefSeq"/>
        </authorList>
    </citation>
    <scope>IDENTIFICATION</scope>
    <source>
        <tissue evidence="10">Leaf</tissue>
    </source>
</reference>
<dbReference type="GO" id="GO:0005773">
    <property type="term" value="C:vacuole"/>
    <property type="evidence" value="ECO:0007669"/>
    <property type="project" value="TreeGrafter"/>
</dbReference>
<dbReference type="PRINTS" id="PR00724">
    <property type="entry name" value="CRBOXYPTASEC"/>
</dbReference>
<dbReference type="InterPro" id="IPR029058">
    <property type="entry name" value="AB_hydrolase_fold"/>
</dbReference>
<dbReference type="AlphaFoldDB" id="A0A6P5GY57"/>
<dbReference type="InterPro" id="IPR018202">
    <property type="entry name" value="Ser_caboxypep_ser_AS"/>
</dbReference>
<dbReference type="PANTHER" id="PTHR11802">
    <property type="entry name" value="SERINE PROTEASE FAMILY S10 SERINE CARBOXYPEPTIDASE"/>
    <property type="match status" value="1"/>
</dbReference>
<dbReference type="GeneID" id="109727809"/>
<proteinExistence type="inferred from homology"/>
<evidence type="ECO:0000313" key="9">
    <source>
        <dbReference type="Proteomes" id="UP000515123"/>
    </source>
</evidence>
<keyword evidence="4 8" id="KW-0732">Signal</keyword>
<dbReference type="Gene3D" id="6.10.250.940">
    <property type="match status" value="2"/>
</dbReference>
<dbReference type="FunFam" id="3.40.50.1820:FF:000573">
    <property type="entry name" value="Carboxypeptidase"/>
    <property type="match status" value="2"/>
</dbReference>
<evidence type="ECO:0000256" key="8">
    <source>
        <dbReference type="RuleBase" id="RU361156"/>
    </source>
</evidence>
<reference evidence="9" key="1">
    <citation type="journal article" date="2015" name="Nat. Genet.">
        <title>The pineapple genome and the evolution of CAM photosynthesis.</title>
        <authorList>
            <person name="Ming R."/>
            <person name="VanBuren R."/>
            <person name="Wai C.M."/>
            <person name="Tang H."/>
            <person name="Schatz M.C."/>
            <person name="Bowers J.E."/>
            <person name="Lyons E."/>
            <person name="Wang M.L."/>
            <person name="Chen J."/>
            <person name="Biggers E."/>
            <person name="Zhang J."/>
            <person name="Huang L."/>
            <person name="Zhang L."/>
            <person name="Miao W."/>
            <person name="Zhang J."/>
            <person name="Ye Z."/>
            <person name="Miao C."/>
            <person name="Lin Z."/>
            <person name="Wang H."/>
            <person name="Zhou H."/>
            <person name="Yim W.C."/>
            <person name="Priest H.D."/>
            <person name="Zheng C."/>
            <person name="Woodhouse M."/>
            <person name="Edger P.P."/>
            <person name="Guyot R."/>
            <person name="Guo H.B."/>
            <person name="Guo H."/>
            <person name="Zheng G."/>
            <person name="Singh R."/>
            <person name="Sharma A."/>
            <person name="Min X."/>
            <person name="Zheng Y."/>
            <person name="Lee H."/>
            <person name="Gurtowski J."/>
            <person name="Sedlazeck F.J."/>
            <person name="Harkess A."/>
            <person name="McKain M.R."/>
            <person name="Liao Z."/>
            <person name="Fang J."/>
            <person name="Liu J."/>
            <person name="Zhang X."/>
            <person name="Zhang Q."/>
            <person name="Hu W."/>
            <person name="Qin Y."/>
            <person name="Wang K."/>
            <person name="Chen L.Y."/>
            <person name="Shirley N."/>
            <person name="Lin Y.R."/>
            <person name="Liu L.Y."/>
            <person name="Hernandez A.G."/>
            <person name="Wright C.L."/>
            <person name="Bulone V."/>
            <person name="Tuskan G.A."/>
            <person name="Heath K."/>
            <person name="Zee F."/>
            <person name="Moore P.H."/>
            <person name="Sunkar R."/>
            <person name="Leebens-Mack J.H."/>
            <person name="Mockler T."/>
            <person name="Bennetzen J.L."/>
            <person name="Freeling M."/>
            <person name="Sankoff D."/>
            <person name="Paterson A.H."/>
            <person name="Zhu X."/>
            <person name="Yang X."/>
            <person name="Smith J.A."/>
            <person name="Cushman J.C."/>
            <person name="Paull R.E."/>
            <person name="Yu Q."/>
        </authorList>
    </citation>
    <scope>NUCLEOTIDE SEQUENCE [LARGE SCALE GENOMIC DNA]</scope>
    <source>
        <strain evidence="9">cv. F153</strain>
    </source>
</reference>
<dbReference type="Gene3D" id="3.40.50.11320">
    <property type="match status" value="2"/>
</dbReference>
<feature type="chain" id="PRO_5028519635" description="Carboxypeptidase" evidence="8">
    <location>
        <begin position="22"/>
        <end position="1023"/>
    </location>
</feature>
<dbReference type="GO" id="GO:0006508">
    <property type="term" value="P:proteolysis"/>
    <property type="evidence" value="ECO:0007669"/>
    <property type="project" value="UniProtKB-KW"/>
</dbReference>
<accession>A0A6P5GY57</accession>
<keyword evidence="6" id="KW-1015">Disulfide bond</keyword>
<feature type="signal peptide" evidence="8">
    <location>
        <begin position="1"/>
        <end position="21"/>
    </location>
</feature>
<dbReference type="InterPro" id="IPR033124">
    <property type="entry name" value="Ser_caboxypep_his_AS"/>
</dbReference>
<gene>
    <name evidence="10" type="primary">LOC109727809</name>
</gene>
<dbReference type="EC" id="3.4.16.-" evidence="8"/>
<keyword evidence="7" id="KW-0325">Glycoprotein</keyword>